<reference evidence="1" key="1">
    <citation type="submission" date="2019-12" db="EMBL/GenBank/DDBJ databases">
        <title>Genome sequencing and annotation of Brassica cretica.</title>
        <authorList>
            <person name="Studholme D.J."/>
            <person name="Sarris P.F."/>
        </authorList>
    </citation>
    <scope>NUCLEOTIDE SEQUENCE</scope>
    <source>
        <strain evidence="1">PFS-102/07</strain>
        <tissue evidence="1">Leaf</tissue>
    </source>
</reference>
<dbReference type="AlphaFoldDB" id="A0A8S9GWK5"/>
<accession>A0A8S9GWK5</accession>
<comment type="caution">
    <text evidence="1">The sequence shown here is derived from an EMBL/GenBank/DDBJ whole genome shotgun (WGS) entry which is preliminary data.</text>
</comment>
<name>A0A8S9GWK5_BRACR</name>
<dbReference type="EMBL" id="QGKY02001925">
    <property type="protein sequence ID" value="KAF2548538.1"/>
    <property type="molecule type" value="Genomic_DNA"/>
</dbReference>
<sequence length="165" mass="18557">MSLREEERSKKKRRLSEKKKKCRRRLVFAVVTDIELVAIYTCRRRPCFCFSDPFFPVSIFTVVATTTACYHTDELDGGGDNKTVVWLEGVGALVKKVDKADELDGGEDNKTVVWLEDVRALVKVDKAEELDGGGDNKTVVWLEDVGALVVTGLRWKKTAMTSRLS</sequence>
<evidence type="ECO:0000313" key="1">
    <source>
        <dbReference type="EMBL" id="KAF2548538.1"/>
    </source>
</evidence>
<gene>
    <name evidence="1" type="ORF">F2Q70_00023500</name>
</gene>
<proteinExistence type="predicted"/>
<organism evidence="1">
    <name type="scientific">Brassica cretica</name>
    <name type="common">Mustard</name>
    <dbReference type="NCBI Taxonomy" id="69181"/>
    <lineage>
        <taxon>Eukaryota</taxon>
        <taxon>Viridiplantae</taxon>
        <taxon>Streptophyta</taxon>
        <taxon>Embryophyta</taxon>
        <taxon>Tracheophyta</taxon>
        <taxon>Spermatophyta</taxon>
        <taxon>Magnoliopsida</taxon>
        <taxon>eudicotyledons</taxon>
        <taxon>Gunneridae</taxon>
        <taxon>Pentapetalae</taxon>
        <taxon>rosids</taxon>
        <taxon>malvids</taxon>
        <taxon>Brassicales</taxon>
        <taxon>Brassicaceae</taxon>
        <taxon>Brassiceae</taxon>
        <taxon>Brassica</taxon>
    </lineage>
</organism>
<protein>
    <submittedName>
        <fullName evidence="1">Uncharacterized protein</fullName>
    </submittedName>
</protein>